<dbReference type="Proteomes" id="UP000001883">
    <property type="component" value="Chromosome"/>
</dbReference>
<keyword evidence="3" id="KW-1185">Reference proteome</keyword>
<reference evidence="2 3" key="3">
    <citation type="journal article" date="2010" name="Sequencing">
        <title>Complete Genome Sequence of Rothia mucilaginosa DY-18: A Clinical Isolate with Dense Meshwork-Like Structures from a Persistent Apical Periodontitis Lesion.</title>
        <authorList>
            <person name="Yamane K."/>
            <person name="Nambu T."/>
            <person name="Yamanaka T."/>
            <person name="Mashimo C."/>
            <person name="Sugimori C."/>
            <person name="Leung K.-P."/>
            <person name="Fukushima H."/>
        </authorList>
    </citation>
    <scope>NUCLEOTIDE SEQUENCE [LARGE SCALE GENOMIC DNA]</scope>
    <source>
        <strain evidence="2 3">DY-18</strain>
    </source>
</reference>
<name>D2NPT5_ROTMD</name>
<dbReference type="KEGG" id="rmu:RMDY18_18210"/>
<feature type="region of interest" description="Disordered" evidence="1">
    <location>
        <begin position="1"/>
        <end position="39"/>
    </location>
</feature>
<feature type="compositionally biased region" description="Basic residues" evidence="1">
    <location>
        <begin position="10"/>
        <end position="20"/>
    </location>
</feature>
<proteinExistence type="predicted"/>
<sequence length="229" mass="24495">MRSLPNLARGHFRSPRRKVTAHYSTDKPHRDPKGDPVSATMNRRTAFRALGVGTATIALGCAAAPAAQAQQMAHPQKAMTADQQLKLILRRLEQVPARLKYAKPGSSNRVNSGIESALGNLTTVQGTDAGRQIASAKAAVRKSDGRAHAALSPVGVIACVVSIAKFVIQLGIAIYKLIKALVNAFKQWKTFKNIVKAVISGEARKKLGTETETVLKAILGIEDVLKKCA</sequence>
<dbReference type="EMBL" id="AP011540">
    <property type="protein sequence ID" value="BAI65653.1"/>
    <property type="molecule type" value="Genomic_DNA"/>
</dbReference>
<reference evidence="3" key="1">
    <citation type="submission" date="2009-07" db="EMBL/GenBank/DDBJ databases">
        <title>Complete genome sequence of Rothia mucilaginosa DJ.</title>
        <authorList>
            <person name="Yamane K."/>
            <person name="Nambu T."/>
            <person name="Mashimo C."/>
            <person name="Sugimori C."/>
            <person name="Yamanaka T."/>
            <person name="Leung K."/>
            <person name="Fukushima H."/>
        </authorList>
    </citation>
    <scope>NUCLEOTIDE SEQUENCE [LARGE SCALE GENOMIC DNA]</scope>
    <source>
        <strain evidence="3">DY-18</strain>
    </source>
</reference>
<dbReference type="InterPro" id="IPR006311">
    <property type="entry name" value="TAT_signal"/>
</dbReference>
<gene>
    <name evidence="2" type="ordered locus">RMDY18_18210</name>
</gene>
<protein>
    <submittedName>
        <fullName evidence="2">Transcriptional regulator</fullName>
    </submittedName>
</protein>
<evidence type="ECO:0000256" key="1">
    <source>
        <dbReference type="SAM" id="MobiDB-lite"/>
    </source>
</evidence>
<dbReference type="PROSITE" id="PS51318">
    <property type="entry name" value="TAT"/>
    <property type="match status" value="1"/>
</dbReference>
<evidence type="ECO:0000313" key="3">
    <source>
        <dbReference type="Proteomes" id="UP000001883"/>
    </source>
</evidence>
<feature type="compositionally biased region" description="Basic and acidic residues" evidence="1">
    <location>
        <begin position="24"/>
        <end position="34"/>
    </location>
</feature>
<dbReference type="HOGENOM" id="CLU_1407832_0_0_11"/>
<evidence type="ECO:0000313" key="2">
    <source>
        <dbReference type="EMBL" id="BAI65653.1"/>
    </source>
</evidence>
<organism evidence="2 3">
    <name type="scientific">Rothia mucilaginosa (strain DY-18)</name>
    <name type="common">Stomatococcus mucilaginosus</name>
    <dbReference type="NCBI Taxonomy" id="680646"/>
    <lineage>
        <taxon>Bacteria</taxon>
        <taxon>Bacillati</taxon>
        <taxon>Actinomycetota</taxon>
        <taxon>Actinomycetes</taxon>
        <taxon>Micrococcales</taxon>
        <taxon>Micrococcaceae</taxon>
        <taxon>Rothia</taxon>
    </lineage>
</organism>
<reference evidence="2 3" key="2">
    <citation type="journal article" date="2010" name="J Osaka Dent Univ">
        <title>Isolation and identification of Rothia mucilaginosa from persistent apical periodontitis lesions.</title>
        <authorList>
            <person name="Yamane K."/>
            <person name="Yoshida M."/>
            <person name="Fujihira T."/>
            <person name="Baba T."/>
            <person name="Tsuji N."/>
            <person name="Hayashi H."/>
            <person name="Sugimori C."/>
            <person name="Yamanaka T."/>
            <person name="Mashimo C."/>
            <person name="Nambu T."/>
            <person name="Kawai H."/>
            <person name="Fukushima H."/>
        </authorList>
    </citation>
    <scope>NUCLEOTIDE SEQUENCE [LARGE SCALE GENOMIC DNA]</scope>
    <source>
        <strain evidence="2 3">DY-18</strain>
    </source>
</reference>
<accession>D2NPT5</accession>
<dbReference type="AlphaFoldDB" id="D2NPT5"/>